<keyword evidence="8" id="KW-0243">Dynein</keyword>
<reference evidence="25 26" key="1">
    <citation type="submission" date="2019-08" db="EMBL/GenBank/DDBJ databases">
        <title>The genome of the soybean aphid Biotype 1, its phylome, world population structure and adaptation to the North American continent.</title>
        <authorList>
            <person name="Giordano R."/>
            <person name="Donthu R.K."/>
            <person name="Hernandez A.G."/>
            <person name="Wright C.L."/>
            <person name="Zimin A.V."/>
        </authorList>
    </citation>
    <scope>NUCLEOTIDE SEQUENCE [LARGE SCALE GENOMIC DNA]</scope>
    <source>
        <tissue evidence="25">Whole aphids</tissue>
    </source>
</reference>
<dbReference type="InterPro" id="IPR042222">
    <property type="entry name" value="Dynein_2_N"/>
</dbReference>
<dbReference type="FunFam" id="1.20.140.100:FF:000001">
    <property type="entry name" value="dynein heavy chain 17, axonemal"/>
    <property type="match status" value="1"/>
</dbReference>
<feature type="domain" description="Dynein heavy chain AAA module D4" evidence="19">
    <location>
        <begin position="1625"/>
        <end position="1883"/>
    </location>
</feature>
<evidence type="ECO:0008006" key="27">
    <source>
        <dbReference type="Google" id="ProtNLM"/>
    </source>
</evidence>
<dbReference type="Gene3D" id="1.20.140.100">
    <property type="entry name" value="Dynein heavy chain, N-terminal domain 2"/>
    <property type="match status" value="1"/>
</dbReference>
<dbReference type="Proteomes" id="UP000475862">
    <property type="component" value="Unassembled WGS sequence"/>
</dbReference>
<evidence type="ECO:0000259" key="19">
    <source>
        <dbReference type="Pfam" id="PF12780"/>
    </source>
</evidence>
<dbReference type="FunFam" id="3.40.50.300:FF:002141">
    <property type="entry name" value="Dynein heavy chain"/>
    <property type="match status" value="1"/>
</dbReference>
<feature type="coiled-coil region" evidence="14">
    <location>
        <begin position="2136"/>
        <end position="2177"/>
    </location>
</feature>
<evidence type="ECO:0000259" key="20">
    <source>
        <dbReference type="Pfam" id="PF12781"/>
    </source>
</evidence>
<dbReference type="FunFam" id="1.20.1270.280:FF:000005">
    <property type="entry name" value="Dynein axonemal heavy chain 10"/>
    <property type="match status" value="1"/>
</dbReference>
<dbReference type="InterPro" id="IPR035706">
    <property type="entry name" value="AAA_9"/>
</dbReference>
<evidence type="ECO:0000259" key="17">
    <source>
        <dbReference type="Pfam" id="PF12774"/>
    </source>
</evidence>
<evidence type="ECO:0000313" key="25">
    <source>
        <dbReference type="EMBL" id="KAE9533235.1"/>
    </source>
</evidence>
<protein>
    <recommendedName>
        <fullName evidence="27">AAA+ ATPase domain-containing protein</fullName>
    </recommendedName>
</protein>
<dbReference type="Pfam" id="PF18199">
    <property type="entry name" value="Dynein_C"/>
    <property type="match status" value="1"/>
</dbReference>
<evidence type="ECO:0000259" key="18">
    <source>
        <dbReference type="Pfam" id="PF12777"/>
    </source>
</evidence>
<organism evidence="25 26">
    <name type="scientific">Aphis glycines</name>
    <name type="common">Soybean aphid</name>
    <dbReference type="NCBI Taxonomy" id="307491"/>
    <lineage>
        <taxon>Eukaryota</taxon>
        <taxon>Metazoa</taxon>
        <taxon>Ecdysozoa</taxon>
        <taxon>Arthropoda</taxon>
        <taxon>Hexapoda</taxon>
        <taxon>Insecta</taxon>
        <taxon>Pterygota</taxon>
        <taxon>Neoptera</taxon>
        <taxon>Paraneoptera</taxon>
        <taxon>Hemiptera</taxon>
        <taxon>Sternorrhyncha</taxon>
        <taxon>Aphidomorpha</taxon>
        <taxon>Aphidoidea</taxon>
        <taxon>Aphididae</taxon>
        <taxon>Aphidini</taxon>
        <taxon>Aphis</taxon>
        <taxon>Aphis</taxon>
    </lineage>
</organism>
<dbReference type="GO" id="GO:0051959">
    <property type="term" value="F:dynein light intermediate chain binding"/>
    <property type="evidence" value="ECO:0007669"/>
    <property type="project" value="InterPro"/>
</dbReference>
<comment type="subcellular location">
    <subcellularLocation>
        <location evidence="1">Cytoplasm</location>
        <location evidence="1">Cytoskeleton</location>
        <location evidence="1">Cilium axoneme</location>
    </subcellularLocation>
</comment>
<dbReference type="Pfam" id="PF12780">
    <property type="entry name" value="AAA_8"/>
    <property type="match status" value="1"/>
</dbReference>
<dbReference type="Gene3D" id="1.10.8.710">
    <property type="match status" value="1"/>
</dbReference>
<dbReference type="InterPro" id="IPR004273">
    <property type="entry name" value="Dynein_heavy_D6_P-loop"/>
</dbReference>
<comment type="caution">
    <text evidence="25">The sequence shown here is derived from an EMBL/GenBank/DDBJ whole genome shotgun (WGS) entry which is preliminary data.</text>
</comment>
<dbReference type="InterPro" id="IPR026983">
    <property type="entry name" value="DHC"/>
</dbReference>
<keyword evidence="26" id="KW-1185">Reference proteome</keyword>
<proteinExistence type="inferred from homology"/>
<dbReference type="Gene3D" id="3.20.180.20">
    <property type="entry name" value="Dynein heavy chain, N-terminal domain 2"/>
    <property type="match status" value="1"/>
</dbReference>
<feature type="domain" description="Dynein heavy chain C-terminal" evidence="24">
    <location>
        <begin position="3033"/>
        <end position="3330"/>
    </location>
</feature>
<feature type="domain" description="Dynein heavy chain 3 AAA+ lid" evidence="22">
    <location>
        <begin position="1486"/>
        <end position="1576"/>
    </location>
</feature>
<dbReference type="GO" id="GO:0008569">
    <property type="term" value="F:minus-end-directed microtubule motor activity"/>
    <property type="evidence" value="ECO:0007669"/>
    <property type="project" value="InterPro"/>
</dbReference>
<evidence type="ECO:0000256" key="11">
    <source>
        <dbReference type="ARBA" id="ARBA00023175"/>
    </source>
</evidence>
<feature type="domain" description="Dynein heavy chain hydrolytic ATP-binding dynein motor region" evidence="17">
    <location>
        <begin position="621"/>
        <end position="947"/>
    </location>
</feature>
<dbReference type="Gene3D" id="1.10.287.2620">
    <property type="match status" value="1"/>
</dbReference>
<feature type="domain" description="Dynein heavy chain ATP-binding dynein motor region" evidence="20">
    <location>
        <begin position="2268"/>
        <end position="2487"/>
    </location>
</feature>
<dbReference type="InterPro" id="IPR024743">
    <property type="entry name" value="Dynein_HC_stalk"/>
</dbReference>
<evidence type="ECO:0000256" key="10">
    <source>
        <dbReference type="ARBA" id="ARBA00023069"/>
    </source>
</evidence>
<dbReference type="FunFam" id="3.40.50.300:FF:000049">
    <property type="entry name" value="Dynein, axonemal, heavy chain 5"/>
    <property type="match status" value="1"/>
</dbReference>
<dbReference type="FunFam" id="1.10.8.720:FF:000005">
    <property type="entry name" value="Dynein axonemal heavy chain 10"/>
    <property type="match status" value="1"/>
</dbReference>
<dbReference type="Pfam" id="PF12775">
    <property type="entry name" value="AAA_7"/>
    <property type="match status" value="1"/>
</dbReference>
<dbReference type="InterPro" id="IPR041589">
    <property type="entry name" value="DNAH3_AAA_lid_1"/>
</dbReference>
<evidence type="ECO:0000256" key="13">
    <source>
        <dbReference type="ARBA" id="ARBA00023273"/>
    </source>
</evidence>
<feature type="domain" description="Dynein heavy chain region D6 P-loop" evidence="15">
    <location>
        <begin position="2735"/>
        <end position="2847"/>
    </location>
</feature>
<keyword evidence="3" id="KW-0963">Cytoplasm</keyword>
<dbReference type="Gene3D" id="1.10.8.720">
    <property type="entry name" value="Region D6 of dynein motor"/>
    <property type="match status" value="1"/>
</dbReference>
<keyword evidence="5" id="KW-0677">Repeat</keyword>
<keyword evidence="11" id="KW-0505">Motor protein</keyword>
<keyword evidence="4" id="KW-0493">Microtubule</keyword>
<dbReference type="InterPro" id="IPR043157">
    <property type="entry name" value="Dynein_AAA1S"/>
</dbReference>
<dbReference type="Pfam" id="PF12777">
    <property type="entry name" value="MT"/>
    <property type="match status" value="1"/>
</dbReference>
<dbReference type="FunFam" id="1.10.8.1220:FF:000001">
    <property type="entry name" value="Dynein axonemal heavy chain 5"/>
    <property type="match status" value="1"/>
</dbReference>
<evidence type="ECO:0000256" key="12">
    <source>
        <dbReference type="ARBA" id="ARBA00023212"/>
    </source>
</evidence>
<dbReference type="Pfam" id="PF08393">
    <property type="entry name" value="DHC_N2"/>
    <property type="match status" value="1"/>
</dbReference>
<keyword evidence="9 14" id="KW-0175">Coiled coil</keyword>
<dbReference type="Gene3D" id="6.10.140.1060">
    <property type="match status" value="1"/>
</dbReference>
<evidence type="ECO:0000256" key="9">
    <source>
        <dbReference type="ARBA" id="ARBA00023054"/>
    </source>
</evidence>
<comment type="similarity">
    <text evidence="2">Belongs to the dynein heavy chain family.</text>
</comment>
<sequence length="3333" mass="382880">LYLFVVIGQDDVKIYTDQIDALVKDFHENGPGSVDENLDLGLQMLEEYDEKFKVLLADKDVMKNTSALFEMPQESYTLLDVTYQEYHCLCSIYDLYSRQKSARDEWSKMLWSELQPQLLLEGMDSFIKELKQIPKACRSVPVGMVLDMQMKKFKNAIPLFIELKNDAMKEMHWKKLMDQTGQYFDMNPEVLTLENIFNMDLARYKDTCLEIVANSVKELSIERSINDVEKTWEIMNLTIIEYIKNDTFRGIILGDLSEIFPLLEDNIMTLQSMAGSQFIGPFRSVVDKWDRDLTFIINTLTIWNLVQLKWMYLEEIFLDEKFRIQLPDEALKFDGLNHKFKDIMKNTLKNPKIIMLSKMPELFVELTSLFEGLETCQKMLNKYLETKRNSFPRFYFLSDNELLLVLGNTNPNCVQEHIVKMYDNVGSLIFVNDSRNNTLVSGMISCEKEIMPFKGQVMVDESVEIWMYSVLIEMWRSNKYLIKKSIFDYGHTTGSRCEWMMNFQGQMCLAANSVWWTAEVENVFWKIKKGNINAMKSYLEKLNQQMDELIMQVRGELTSNDRKKFNTVIIVDVHARDVIENLVRDGIIKSQEFEWESQLRFYWKKDVDNLIIDQCSGTFSYGYDYMGLNGRLVITPLTDRIYLTITQALSMQLGCAPTGPAGTGKTETVKDLAKALGILCMVTNCGEGMDFEAFGMILDGLCQCGAWGCFDEFNRIDISVLSVISTQMGTIRNALVEKKEMFFFRGRDSIIDNKVGIFITMNPGYAGRTELPETVKTLFRPVICVLPDLELICLIMLFSEGFLNAKVLAKKMAVLYSLAREQLSKQSHYDFGLRALKSVLVIAGELKRNAPDLDENVVLMRALRDMNLPKFVYDDVPLFLGLITDLFPGLKCHRITYPQLNNAIEEELRKKNYLPLENQMDKVTQLYETMMTRHSTMIVGPTGGGKTVVINTLVSAQTSLGLPTTLFTLNPKACTVVELYGFFNLVTRDWTDGLLSNIFREINKPIPEDKQERRYILFDGDVDALWIENMNSVMDDNKLLTLANGERIRLLPHCALLFEVGDLRYASPATVSRAGMVYVDPKNLGFIPYWSKFLLNRRFIDREPLNILFEKYVPVILTRIFDGNYGFEMFSPLKLIIYQTKLNLVTQMCYILDAVLNTDTDQITEISTNNSLSLHDESSKAVEVTDEMEAIFISAIYSSLGAPIEGNSRLIFDEFVKKITGFIKMDDSPSKRASYKFIPCHEETWYEYYLDIEKQIWVPWNTLVPNYEHNPNIKFNEILVPTVDSTRVTWLLNLMTDVKRPVILIGETGTSKTATMQNFLRSLDTNQFMQTNLNFSSRTTSLDVQMILEANVAKRNKNIYGPPIGKKLVCFVDDMNMPQIDTYGTQQPIALLKLFLESGGMYDRGKDLIWKSLIEIYLYAAMGKPGSGRNEVDPRFISMFSVYCMAFPSDDTINHIFNSILMGHTQNFNEEVKKIVPIILEMTLRLYKITLTELPPTPNKFHYIFNLRDLSRIINGMLFTNPIIFDNVLSFVRVWRNEFTRVICDRFNSEQDEELITMRIEETLLIFFPNEKDEVLTNPLIFGDFKDALNEDVTIKLYEDYQTYEAVLKMFIEILAEYNEQNQKIDMVLFNMALEHLTRIHRVLKMDTGHIMLIGVGGSGKSLMTKLAAFTAGCEIFSIIISRGYNEAAFKEDLKKLFMMLGVENKRLVFFLTQTQISEESFLEIINNILMVGTVQALYTEDEKTGIANDLRKTASNAGYENTKDGGWTYFLKTCTNNLHVVLSMSPGDELRERCRNFPGLVNKTYIDWIFPWPDQALLAVAQSFIKQAQSIPQDYKSIITNHIVYTHKTMSVYTNDFLVKLKRKNYLTPTHYLDFINVYLNLIDEKSAIIARQCERLLVGLRKIDEATEQLIILNEQLEIQKVVVAEKTLACEIILQEISEGSKIANIKKEFVVEKTNESKEAGKLIAVEKDEAQEILSQALPALISAKEALNNLNKNDITEIRSFATPPEPVQVVTECVALILGYKEVNWKVSKQMMSDPKFLNTLKGLNADEITPKLQSQVRAKLKTSKKIAIMQDISKAGYGLLCFVDAVLKYCVVFKEVKPKQDKLKELEKDHELVQPRLERYVGKVTKQLVHLNNELNDIMLTLNKLNEKYKNAMTERAIIQEEKDLMERRLIAADKLISGLSSENTRWKNDLVDLEEYKKKIFGNCLMSSSFLAYTAPFSYEFRVDMLFNNWFPNIIENKIPITNPFKIEIELTDEVMISTWNSEGLPSDDLSIQNGILTTRASRFPLCVDPQQQALNWIKQKEEPNSLKTLSFSDSDYLKHVENAIIYGTPVLFQDVEYIDSIIENVLEKNIKNISGRKFVFLGNKEVDYDEKFRIYLTTKIANPFFSPSIYTKATVINCLITQKGLEDQLLGNVVKNERPDLEQQSDELVMEISSNKSLLKNLEDSLLRELATSSGNILDNIELIETLEETKLKASEVFEKLSLATTTAIKIDVLRNQFRSAATRGAILFFVLSDMSSINAMYQNSLSSYQNVFKTSLKKAMPHKKLNTRLMNIINTFTENLYRYGCTGIFERHKLLFSFQIAVKLQISTDNVSKSQLDFFIKGNVTLDKNPEYINPVSWLSPQNWKDIVKLTKEFPEIFPNLSENVINNTTDWKIWHDLETPESTDPPYPFSELHEPFYKLMLLRCFRVDRTYQAISNYIALVMSEMYITTATIDYDVIYAQTEPQNPGLFILSPGSDPTPDLVKLAGRCGIASNQFEFLSLGQGQEQIALKFLSLAMNDGHWLMLQNCHLLINFLYDLEKILDRTNKIHPDFRLWLATEATPFFPVSILQRSLKVVTEPPNGLKLNIRNTYTKLKQDTLDECEHPAYKSLIYVLAFFHAVIQERKKYDKIGWNIAYDFSESDFSVCVKILVNYLNKTLNDGIDAPLPWDTLRYLIGNVMYGGRVIDSYDQRIVNTFMEKYFGEFVLDQFQTFYFYHDKNVQYELPTAEFKQDYLNSIDELPIVCGPEVLGLHFNAEMGYFTKVSKNMWDNLLRLQPQAESSGAGEGREELIDAVADDILQKLPDLFVISNVKKMYEQNFTPSTVVLLQELERFNILIKKIRVTLTLLRKALLGEIGLDSILESVSSSLYNGQIPTAWTKLAPQTCKGLGGWMEHFVSRTEQYTEWSSIGEPLVIWLAGLHVPESYLTAIVQMACRANGWPLDHSALYTTVTEYIDKDDIESSPNTGCYISGIFMEGAHWDMNEQCLAVSKTNVLIENLPIVLIVPTEATKLKLLNTIRTPVYTTSLRRNAMGIGLVFEADLKTYIHNSFWILQGVCLLLNDD</sequence>
<dbReference type="GO" id="GO:0005524">
    <property type="term" value="F:ATP binding"/>
    <property type="evidence" value="ECO:0007669"/>
    <property type="project" value="UniProtKB-KW"/>
</dbReference>
<evidence type="ECO:0000313" key="26">
    <source>
        <dbReference type="Proteomes" id="UP000475862"/>
    </source>
</evidence>
<dbReference type="FunFam" id="3.40.50.300:FF:000153">
    <property type="entry name" value="Dynein axonemal heavy chain 1"/>
    <property type="match status" value="1"/>
</dbReference>
<dbReference type="PANTHER" id="PTHR22878">
    <property type="entry name" value="DYNEIN HEAVY CHAIN 6, AXONEMAL-LIKE-RELATED"/>
    <property type="match status" value="1"/>
</dbReference>
<dbReference type="InterPro" id="IPR041466">
    <property type="entry name" value="Dynein_AAA5_ext"/>
</dbReference>
<feature type="domain" description="Dynein heavy chain coiled coil stalk" evidence="18">
    <location>
        <begin position="1896"/>
        <end position="2243"/>
    </location>
</feature>
<evidence type="ECO:0000259" key="24">
    <source>
        <dbReference type="Pfam" id="PF18199"/>
    </source>
</evidence>
<evidence type="ECO:0000256" key="2">
    <source>
        <dbReference type="ARBA" id="ARBA00008887"/>
    </source>
</evidence>
<dbReference type="Pfam" id="PF18198">
    <property type="entry name" value="AAA_lid_11"/>
    <property type="match status" value="1"/>
</dbReference>
<evidence type="ECO:0000256" key="4">
    <source>
        <dbReference type="ARBA" id="ARBA00022701"/>
    </source>
</evidence>
<dbReference type="InterPro" id="IPR043160">
    <property type="entry name" value="Dynein_C_barrel"/>
</dbReference>
<dbReference type="Pfam" id="PF12781">
    <property type="entry name" value="AAA_9"/>
    <property type="match status" value="1"/>
</dbReference>
<dbReference type="FunFam" id="1.20.58.1120:FF:000008">
    <property type="entry name" value="Dynein heavy chain 10, axonemal"/>
    <property type="match status" value="1"/>
</dbReference>
<feature type="domain" description="Dynein heavy chain AAA 5 extension" evidence="21">
    <location>
        <begin position="1107"/>
        <end position="1261"/>
    </location>
</feature>
<evidence type="ECO:0000256" key="6">
    <source>
        <dbReference type="ARBA" id="ARBA00022741"/>
    </source>
</evidence>
<dbReference type="Gene3D" id="1.10.472.130">
    <property type="match status" value="1"/>
</dbReference>
<gene>
    <name evidence="25" type="ORF">AGLY_009276</name>
</gene>
<dbReference type="OrthoDB" id="64868at2759"/>
<keyword evidence="6" id="KW-0547">Nucleotide-binding</keyword>
<dbReference type="Pfam" id="PF17852">
    <property type="entry name" value="Dynein_AAA_lid"/>
    <property type="match status" value="1"/>
</dbReference>
<dbReference type="InterPro" id="IPR035699">
    <property type="entry name" value="AAA_6"/>
</dbReference>
<evidence type="ECO:0000259" key="15">
    <source>
        <dbReference type="Pfam" id="PF03028"/>
    </source>
</evidence>
<dbReference type="EMBL" id="VYZN01000036">
    <property type="protein sequence ID" value="KAE9533235.1"/>
    <property type="molecule type" value="Genomic_DNA"/>
</dbReference>
<dbReference type="Gene3D" id="1.10.8.1220">
    <property type="match status" value="1"/>
</dbReference>
<dbReference type="SUPFAM" id="SSF52540">
    <property type="entry name" value="P-loop containing nucleoside triphosphate hydrolases"/>
    <property type="match status" value="4"/>
</dbReference>
<dbReference type="GO" id="GO:0005858">
    <property type="term" value="C:axonemal dynein complex"/>
    <property type="evidence" value="ECO:0007669"/>
    <property type="project" value="UniProtKB-ARBA"/>
</dbReference>
<evidence type="ECO:0000256" key="3">
    <source>
        <dbReference type="ARBA" id="ARBA00022490"/>
    </source>
</evidence>
<dbReference type="InterPro" id="IPR041658">
    <property type="entry name" value="AAA_lid_11"/>
</dbReference>
<evidence type="ECO:0000256" key="5">
    <source>
        <dbReference type="ARBA" id="ARBA00022737"/>
    </source>
</evidence>
<dbReference type="GO" id="GO:0005874">
    <property type="term" value="C:microtubule"/>
    <property type="evidence" value="ECO:0007669"/>
    <property type="project" value="UniProtKB-KW"/>
</dbReference>
<name>A0A6G0THX9_APHGL</name>
<dbReference type="Gene3D" id="1.20.920.20">
    <property type="match status" value="1"/>
</dbReference>
<dbReference type="Pfam" id="PF03028">
    <property type="entry name" value="Dynein_heavy"/>
    <property type="match status" value="1"/>
</dbReference>
<evidence type="ECO:0000256" key="14">
    <source>
        <dbReference type="SAM" id="Coils"/>
    </source>
</evidence>
<dbReference type="FunFam" id="3.10.490.20:FF:000006">
    <property type="entry name" value="Dynein axonemal heavy chain 10"/>
    <property type="match status" value="1"/>
</dbReference>
<dbReference type="Gene3D" id="3.40.50.300">
    <property type="entry name" value="P-loop containing nucleotide triphosphate hydrolases"/>
    <property type="match status" value="5"/>
</dbReference>
<evidence type="ECO:0000259" key="16">
    <source>
        <dbReference type="Pfam" id="PF08393"/>
    </source>
</evidence>
<accession>A0A6G0THX9</accession>
<dbReference type="FunFam" id="1.10.287.2620:FF:000002">
    <property type="entry name" value="Dynein heavy chain 2, axonemal"/>
    <property type="match status" value="1"/>
</dbReference>
<dbReference type="PANTHER" id="PTHR22878:SF63">
    <property type="entry name" value="DYNEIN AXONEMAL HEAVY CHAIN 10"/>
    <property type="match status" value="1"/>
</dbReference>
<feature type="domain" description="Dynein heavy chain linker" evidence="16">
    <location>
        <begin position="81"/>
        <end position="484"/>
    </location>
</feature>
<feature type="domain" description="Dynein heavy chain AAA lid" evidence="23">
    <location>
        <begin position="2878"/>
        <end position="3026"/>
    </location>
</feature>
<feature type="non-terminal residue" evidence="25">
    <location>
        <position position="1"/>
    </location>
</feature>
<dbReference type="Pfam" id="PF12774">
    <property type="entry name" value="AAA_6"/>
    <property type="match status" value="1"/>
</dbReference>
<dbReference type="InterPro" id="IPR041228">
    <property type="entry name" value="Dynein_C"/>
</dbReference>
<dbReference type="InterPro" id="IPR027417">
    <property type="entry name" value="P-loop_NTPase"/>
</dbReference>
<evidence type="ECO:0000256" key="7">
    <source>
        <dbReference type="ARBA" id="ARBA00022840"/>
    </source>
</evidence>
<evidence type="ECO:0000259" key="22">
    <source>
        <dbReference type="Pfam" id="PF17857"/>
    </source>
</evidence>
<dbReference type="GO" id="GO:0007018">
    <property type="term" value="P:microtubule-based movement"/>
    <property type="evidence" value="ECO:0007669"/>
    <property type="project" value="InterPro"/>
</dbReference>
<evidence type="ECO:0000256" key="1">
    <source>
        <dbReference type="ARBA" id="ARBA00004430"/>
    </source>
</evidence>
<dbReference type="InterPro" id="IPR042219">
    <property type="entry name" value="AAA_lid_11_sf"/>
</dbReference>
<keyword evidence="12" id="KW-0206">Cytoskeleton</keyword>
<dbReference type="Pfam" id="PF17857">
    <property type="entry name" value="AAA_lid_1"/>
    <property type="match status" value="1"/>
</dbReference>
<evidence type="ECO:0000259" key="21">
    <source>
        <dbReference type="Pfam" id="PF17852"/>
    </source>
</evidence>
<evidence type="ECO:0000256" key="8">
    <source>
        <dbReference type="ARBA" id="ARBA00023017"/>
    </source>
</evidence>
<dbReference type="Gene3D" id="1.20.920.30">
    <property type="match status" value="1"/>
</dbReference>
<dbReference type="InterPro" id="IPR024317">
    <property type="entry name" value="Dynein_heavy_chain_D4_dom"/>
</dbReference>
<dbReference type="Gene3D" id="1.20.58.1120">
    <property type="match status" value="1"/>
</dbReference>
<dbReference type="InterPro" id="IPR042228">
    <property type="entry name" value="Dynein_linker_3"/>
</dbReference>
<keyword evidence="7" id="KW-0067">ATP-binding</keyword>
<dbReference type="GO" id="GO:0045505">
    <property type="term" value="F:dynein intermediate chain binding"/>
    <property type="evidence" value="ECO:0007669"/>
    <property type="project" value="InterPro"/>
</dbReference>
<keyword evidence="10" id="KW-0969">Cilium</keyword>
<dbReference type="FunFam" id="3.40.50.300:FF:000063">
    <property type="entry name" value="dynein heavy chain 6, axonemal"/>
    <property type="match status" value="1"/>
</dbReference>
<dbReference type="Gene3D" id="3.10.490.20">
    <property type="match status" value="1"/>
</dbReference>
<dbReference type="Gene3D" id="1.20.1270.280">
    <property type="match status" value="1"/>
</dbReference>
<dbReference type="GO" id="GO:0031514">
    <property type="term" value="C:motile cilium"/>
    <property type="evidence" value="ECO:0007669"/>
    <property type="project" value="UniProtKB-ARBA"/>
</dbReference>
<evidence type="ECO:0000259" key="23">
    <source>
        <dbReference type="Pfam" id="PF18198"/>
    </source>
</evidence>
<keyword evidence="13" id="KW-0966">Cell projection</keyword>
<dbReference type="FunFam" id="1.10.8.710:FF:000002">
    <property type="entry name" value="dynein heavy chain 17, axonemal"/>
    <property type="match status" value="1"/>
</dbReference>
<dbReference type="InterPro" id="IPR013602">
    <property type="entry name" value="Dynein_heavy_linker"/>
</dbReference>